<keyword evidence="6" id="KW-1185">Reference proteome</keyword>
<dbReference type="InterPro" id="IPR020845">
    <property type="entry name" value="AMP-binding_CS"/>
</dbReference>
<reference evidence="5 6" key="1">
    <citation type="submission" date="2018-10" db="EMBL/GenBank/DDBJ databases">
        <title>Phylogenomics of Brevibacillus.</title>
        <authorList>
            <person name="Dunlap C."/>
        </authorList>
    </citation>
    <scope>NUCLEOTIDE SEQUENCE [LARGE SCALE GENOMIC DNA]</scope>
    <source>
        <strain evidence="5 6">JCM 15716</strain>
    </source>
</reference>
<dbReference type="PROSITE" id="PS00455">
    <property type="entry name" value="AMP_BINDING"/>
    <property type="match status" value="1"/>
</dbReference>
<dbReference type="PANTHER" id="PTHR43767">
    <property type="entry name" value="LONG-CHAIN-FATTY-ACID--COA LIGASE"/>
    <property type="match status" value="1"/>
</dbReference>
<sequence length="499" mass="54831">MAWILNENLKNAAKQYPQQTACLFDGKRTSYEQLDLLADQFASALVKHGIGKGDKVALLLDNCLQFVIAYYGILRTGAAVVPMNPIYTAREIAYILTNSQAKTAIAGSAASKILADSKQQYGTLELVIFTEAVESEWSFEQFMQEGSELFESASVTEDDLAVILYTSGTTGDPKGAMLTHRNLASNAEATCQLFDLTQKDRVVVVLPVFHVFSMTTCMNASIACGATMLMLPKFSPAAVVDMIRDEKATVFCGVPTMYSFMLQLPQATADDFCSLRLCVSGGAAMPVELLKKFEDKYKAPILEGYGLSESSPVAAFNTLNRVRKPGSIGVEIPGVKIRVVDPDGHDVPTGEVGELIIYGPGVMKGYLGMPEATAAAIKDGWLYTGDMATMDEEGFLFIVDRKKDIILVGGYNVYPREVEEVLYQHPAVMEAAVIGLLDQEYGEIVKAFIVKQDEQLTDSEIMNFCQDKLARYKLPRQIEFLTELPKNRTGKILRRALRS</sequence>
<name>A0A3M8CZI8_9BACL</name>
<feature type="domain" description="AMP-dependent synthetase/ligase" evidence="3">
    <location>
        <begin position="10"/>
        <end position="367"/>
    </location>
</feature>
<dbReference type="InterPro" id="IPR050237">
    <property type="entry name" value="ATP-dep_AMP-bd_enzyme"/>
</dbReference>
<dbReference type="EMBL" id="RHHQ01000023">
    <property type="protein sequence ID" value="RNB81214.1"/>
    <property type="molecule type" value="Genomic_DNA"/>
</dbReference>
<dbReference type="Proteomes" id="UP000271031">
    <property type="component" value="Unassembled WGS sequence"/>
</dbReference>
<dbReference type="GO" id="GO:0016877">
    <property type="term" value="F:ligase activity, forming carbon-sulfur bonds"/>
    <property type="evidence" value="ECO:0007669"/>
    <property type="project" value="UniProtKB-ARBA"/>
</dbReference>
<dbReference type="CDD" id="cd05936">
    <property type="entry name" value="FC-FACS_FadD_like"/>
    <property type="match status" value="1"/>
</dbReference>
<dbReference type="InterPro" id="IPR045851">
    <property type="entry name" value="AMP-bd_C_sf"/>
</dbReference>
<comment type="similarity">
    <text evidence="1">Belongs to the ATP-dependent AMP-binding enzyme family.</text>
</comment>
<protein>
    <submittedName>
        <fullName evidence="5">Long-chain fatty acid--CoA ligase</fullName>
    </submittedName>
</protein>
<dbReference type="Gene3D" id="3.40.50.12780">
    <property type="entry name" value="N-terminal domain of ligase-like"/>
    <property type="match status" value="1"/>
</dbReference>
<dbReference type="InterPro" id="IPR042099">
    <property type="entry name" value="ANL_N_sf"/>
</dbReference>
<dbReference type="NCBIfam" id="NF004837">
    <property type="entry name" value="PRK06187.1"/>
    <property type="match status" value="1"/>
</dbReference>
<keyword evidence="2 5" id="KW-0436">Ligase</keyword>
<proteinExistence type="inferred from homology"/>
<comment type="caution">
    <text evidence="5">The sequence shown here is derived from an EMBL/GenBank/DDBJ whole genome shotgun (WGS) entry which is preliminary data.</text>
</comment>
<dbReference type="AlphaFoldDB" id="A0A3M8CZI8"/>
<dbReference type="Pfam" id="PF13193">
    <property type="entry name" value="AMP-binding_C"/>
    <property type="match status" value="1"/>
</dbReference>
<evidence type="ECO:0000259" key="4">
    <source>
        <dbReference type="Pfam" id="PF13193"/>
    </source>
</evidence>
<dbReference type="FunFam" id="3.40.50.12780:FF:000003">
    <property type="entry name" value="Long-chain-fatty-acid--CoA ligase FadD"/>
    <property type="match status" value="1"/>
</dbReference>
<dbReference type="InterPro" id="IPR000873">
    <property type="entry name" value="AMP-dep_synth/lig_dom"/>
</dbReference>
<evidence type="ECO:0000313" key="6">
    <source>
        <dbReference type="Proteomes" id="UP000271031"/>
    </source>
</evidence>
<dbReference type="Pfam" id="PF00501">
    <property type="entry name" value="AMP-binding"/>
    <property type="match status" value="1"/>
</dbReference>
<organism evidence="5 6">
    <name type="scientific">Brevibacillus fluminis</name>
    <dbReference type="NCBI Taxonomy" id="511487"/>
    <lineage>
        <taxon>Bacteria</taxon>
        <taxon>Bacillati</taxon>
        <taxon>Bacillota</taxon>
        <taxon>Bacilli</taxon>
        <taxon>Bacillales</taxon>
        <taxon>Paenibacillaceae</taxon>
        <taxon>Brevibacillus</taxon>
    </lineage>
</organism>
<dbReference type="SUPFAM" id="SSF56801">
    <property type="entry name" value="Acetyl-CoA synthetase-like"/>
    <property type="match status" value="1"/>
</dbReference>
<dbReference type="RefSeq" id="WP_122920896.1">
    <property type="nucleotide sequence ID" value="NZ_RHHQ01000023.1"/>
</dbReference>
<evidence type="ECO:0000313" key="5">
    <source>
        <dbReference type="EMBL" id="RNB81214.1"/>
    </source>
</evidence>
<gene>
    <name evidence="5" type="ORF">EDM56_26190</name>
</gene>
<evidence type="ECO:0000256" key="2">
    <source>
        <dbReference type="ARBA" id="ARBA00022598"/>
    </source>
</evidence>
<dbReference type="OrthoDB" id="9757771at2"/>
<evidence type="ECO:0000256" key="1">
    <source>
        <dbReference type="ARBA" id="ARBA00006432"/>
    </source>
</evidence>
<evidence type="ECO:0000259" key="3">
    <source>
        <dbReference type="Pfam" id="PF00501"/>
    </source>
</evidence>
<dbReference type="InterPro" id="IPR025110">
    <property type="entry name" value="AMP-bd_C"/>
</dbReference>
<dbReference type="FunFam" id="3.30.300.30:FF:000008">
    <property type="entry name" value="2,3-dihydroxybenzoate-AMP ligase"/>
    <property type="match status" value="1"/>
</dbReference>
<dbReference type="Gene3D" id="3.30.300.30">
    <property type="match status" value="1"/>
</dbReference>
<dbReference type="PANTHER" id="PTHR43767:SF3">
    <property type="entry name" value="LONG-CHAIN-FATTY-ACID--COA LIGASE"/>
    <property type="match status" value="1"/>
</dbReference>
<feature type="domain" description="AMP-binding enzyme C-terminal" evidence="4">
    <location>
        <begin position="417"/>
        <end position="491"/>
    </location>
</feature>
<accession>A0A3M8CZI8</accession>